<dbReference type="Proteomes" id="UP000736373">
    <property type="component" value="Unassembled WGS sequence"/>
</dbReference>
<feature type="transmembrane region" description="Helical" evidence="1">
    <location>
        <begin position="45"/>
        <end position="70"/>
    </location>
</feature>
<name>A0ABR7PI41_9BURK</name>
<dbReference type="RefSeq" id="WP_187633151.1">
    <property type="nucleotide sequence ID" value="NZ_VZQQ01000003.1"/>
</dbReference>
<dbReference type="InterPro" id="IPR005804">
    <property type="entry name" value="FA_desaturase_dom"/>
</dbReference>
<keyword evidence="4" id="KW-1185">Reference proteome</keyword>
<sequence>MSLATSSSVMADQTTIHSAIALTGARWHIPRASAWRSLLDIALDWAIICFAVWSDYRIGAWITVVAIFVIGNRQRALGNLLHEASHKNLSARRNVNDWMARIFLAPALFNDLTLYRLQHARHHAWLGDPTHDPDYLSSVTHEGNHWFDAYGRVLNNPAILAGSLFGHFAGRRLAHRQRLEIVLWWVSCETLLDVIFGMRFALLFFALWMIARGTVFHAITTFREMTDHYGLQPGGIFQYTREVPDHGFASILLHPHHNGYHLTHHLLPHIPYRHLPQAHAHLKHISAFNCRAIICDTYLSGVHASVKGWEAAHV</sequence>
<keyword evidence="1" id="KW-1133">Transmembrane helix</keyword>
<keyword evidence="1" id="KW-0472">Membrane</keyword>
<evidence type="ECO:0000259" key="2">
    <source>
        <dbReference type="Pfam" id="PF00487"/>
    </source>
</evidence>
<keyword evidence="1" id="KW-0812">Transmembrane</keyword>
<accession>A0ABR7PI41</accession>
<feature type="transmembrane region" description="Helical" evidence="1">
    <location>
        <begin position="181"/>
        <end position="211"/>
    </location>
</feature>
<reference evidence="3 4" key="1">
    <citation type="submission" date="2019-09" db="EMBL/GenBank/DDBJ databases">
        <title>Paraburkholderia podalyriae sp. nov., A South African Podalyria-associated rhizobium.</title>
        <authorList>
            <person name="Mavima L."/>
            <person name="Beukes C.W."/>
            <person name="Palmer M."/>
            <person name="De Meyer S.E."/>
            <person name="James E.K."/>
            <person name="Maluk M."/>
            <person name="Avontuur J.R."/>
            <person name="Chan W.Y."/>
            <person name="Venter S.N."/>
            <person name="Steenkamp E.T."/>
        </authorList>
    </citation>
    <scope>NUCLEOTIDE SEQUENCE [LARGE SCALE GENOMIC DNA]</scope>
    <source>
        <strain evidence="3 4">WC7.3b</strain>
    </source>
</reference>
<evidence type="ECO:0000313" key="3">
    <source>
        <dbReference type="EMBL" id="MBC8746045.1"/>
    </source>
</evidence>
<comment type="caution">
    <text evidence="3">The sequence shown here is derived from an EMBL/GenBank/DDBJ whole genome shotgun (WGS) entry which is preliminary data.</text>
</comment>
<evidence type="ECO:0000256" key="1">
    <source>
        <dbReference type="SAM" id="Phobius"/>
    </source>
</evidence>
<protein>
    <submittedName>
        <fullName evidence="3">Fatty acid desaturase</fullName>
    </submittedName>
</protein>
<gene>
    <name evidence="3" type="ORF">F6X42_05190</name>
</gene>
<feature type="domain" description="Fatty acid desaturase" evidence="2">
    <location>
        <begin position="60"/>
        <end position="289"/>
    </location>
</feature>
<organism evidence="3 4">
    <name type="scientific">Paraburkholderia podalyriae</name>
    <dbReference type="NCBI Taxonomy" id="1938811"/>
    <lineage>
        <taxon>Bacteria</taxon>
        <taxon>Pseudomonadati</taxon>
        <taxon>Pseudomonadota</taxon>
        <taxon>Betaproteobacteria</taxon>
        <taxon>Burkholderiales</taxon>
        <taxon>Burkholderiaceae</taxon>
        <taxon>Paraburkholderia</taxon>
    </lineage>
</organism>
<dbReference type="Pfam" id="PF00487">
    <property type="entry name" value="FA_desaturase"/>
    <property type="match status" value="1"/>
</dbReference>
<evidence type="ECO:0000313" key="4">
    <source>
        <dbReference type="Proteomes" id="UP000736373"/>
    </source>
</evidence>
<dbReference type="EMBL" id="VZQQ01000003">
    <property type="protein sequence ID" value="MBC8746045.1"/>
    <property type="molecule type" value="Genomic_DNA"/>
</dbReference>
<proteinExistence type="predicted"/>